<keyword evidence="3" id="KW-1185">Reference proteome</keyword>
<evidence type="ECO:0000259" key="1">
    <source>
        <dbReference type="Pfam" id="PF07238"/>
    </source>
</evidence>
<dbReference type="Pfam" id="PF07238">
    <property type="entry name" value="PilZ"/>
    <property type="match status" value="1"/>
</dbReference>
<feature type="domain" description="PilZ" evidence="1">
    <location>
        <begin position="106"/>
        <end position="180"/>
    </location>
</feature>
<dbReference type="EMBL" id="JBHUHX010000047">
    <property type="protein sequence ID" value="MFD2113226.1"/>
    <property type="molecule type" value="Genomic_DNA"/>
</dbReference>
<evidence type="ECO:0000313" key="2">
    <source>
        <dbReference type="EMBL" id="MFD2113226.1"/>
    </source>
</evidence>
<dbReference type="InterPro" id="IPR009875">
    <property type="entry name" value="PilZ_domain"/>
</dbReference>
<protein>
    <submittedName>
        <fullName evidence="2">PilZ domain-containing protein</fullName>
    </submittedName>
</protein>
<sequence length="194" mass="21968">MTEDKPTTAEQERRRFFRIDDEVGLALTPVAASDEEAAIAAHQGSTNRIGLLNELRGMRYEHLPQQRSLESKFPTVASYIRILERQLDILAQAIDGRDDFPSKPNTMANISAQGLSLMTDEVFAIDSMVSVKLALFPDLCRIEALGRVVRGETTSPKADVAIEFTHLRDADREAIIRHIYLLQRQRLQARYEDE</sequence>
<dbReference type="Proteomes" id="UP001597337">
    <property type="component" value="Unassembled WGS sequence"/>
</dbReference>
<name>A0ABW4YC52_9GAMM</name>
<proteinExistence type="predicted"/>
<gene>
    <name evidence="2" type="ORF">ACFSJC_15355</name>
</gene>
<reference evidence="3" key="1">
    <citation type="journal article" date="2019" name="Int. J. Syst. Evol. Microbiol.">
        <title>The Global Catalogue of Microorganisms (GCM) 10K type strain sequencing project: providing services to taxonomists for standard genome sequencing and annotation.</title>
        <authorList>
            <consortium name="The Broad Institute Genomics Platform"/>
            <consortium name="The Broad Institute Genome Sequencing Center for Infectious Disease"/>
            <person name="Wu L."/>
            <person name="Ma J."/>
        </authorList>
    </citation>
    <scope>NUCLEOTIDE SEQUENCE [LARGE SCALE GENOMIC DNA]</scope>
    <source>
        <strain evidence="3">KACC 12597</strain>
    </source>
</reference>
<organism evidence="2 3">
    <name type="scientific">Thiorhodococcus fuscus</name>
    <dbReference type="NCBI Taxonomy" id="527200"/>
    <lineage>
        <taxon>Bacteria</taxon>
        <taxon>Pseudomonadati</taxon>
        <taxon>Pseudomonadota</taxon>
        <taxon>Gammaproteobacteria</taxon>
        <taxon>Chromatiales</taxon>
        <taxon>Chromatiaceae</taxon>
        <taxon>Thiorhodococcus</taxon>
    </lineage>
</organism>
<accession>A0ABW4YC52</accession>
<evidence type="ECO:0000313" key="3">
    <source>
        <dbReference type="Proteomes" id="UP001597337"/>
    </source>
</evidence>
<dbReference type="RefSeq" id="WP_386027950.1">
    <property type="nucleotide sequence ID" value="NZ_JBHUHX010000047.1"/>
</dbReference>
<comment type="caution">
    <text evidence="2">The sequence shown here is derived from an EMBL/GenBank/DDBJ whole genome shotgun (WGS) entry which is preliminary data.</text>
</comment>
<dbReference type="Gene3D" id="2.40.10.220">
    <property type="entry name" value="predicted glycosyltransferase like domains"/>
    <property type="match status" value="1"/>
</dbReference>